<dbReference type="RefSeq" id="WP_158263404.1">
    <property type="nucleotide sequence ID" value="NZ_PVTD01000001.1"/>
</dbReference>
<accession>A0A2T0RZ09</accession>
<dbReference type="Proteomes" id="UP000239480">
    <property type="component" value="Unassembled WGS sequence"/>
</dbReference>
<feature type="compositionally biased region" description="Basic and acidic residues" evidence="1">
    <location>
        <begin position="274"/>
        <end position="288"/>
    </location>
</feature>
<dbReference type="InterPro" id="IPR045063">
    <property type="entry name" value="Dynamin_N"/>
</dbReference>
<feature type="region of interest" description="Disordered" evidence="1">
    <location>
        <begin position="251"/>
        <end position="293"/>
    </location>
</feature>
<dbReference type="InterPro" id="IPR027417">
    <property type="entry name" value="P-loop_NTPase"/>
</dbReference>
<feature type="region of interest" description="Disordered" evidence="1">
    <location>
        <begin position="306"/>
        <end position="372"/>
    </location>
</feature>
<dbReference type="Pfam" id="PF00350">
    <property type="entry name" value="Dynamin_N"/>
    <property type="match status" value="1"/>
</dbReference>
<feature type="compositionally biased region" description="Low complexity" evidence="1">
    <location>
        <begin position="325"/>
        <end position="340"/>
    </location>
</feature>
<organism evidence="3 4">
    <name type="scientific">Aliiruegeria haliotis</name>
    <dbReference type="NCBI Taxonomy" id="1280846"/>
    <lineage>
        <taxon>Bacteria</taxon>
        <taxon>Pseudomonadati</taxon>
        <taxon>Pseudomonadota</taxon>
        <taxon>Alphaproteobacteria</taxon>
        <taxon>Rhodobacterales</taxon>
        <taxon>Roseobacteraceae</taxon>
        <taxon>Aliiruegeria</taxon>
    </lineage>
</organism>
<proteinExistence type="predicted"/>
<keyword evidence="3" id="KW-0132">Cell division</keyword>
<dbReference type="AlphaFoldDB" id="A0A2T0RZ09"/>
<evidence type="ECO:0000313" key="4">
    <source>
        <dbReference type="Proteomes" id="UP000239480"/>
    </source>
</evidence>
<dbReference type="OrthoDB" id="5477114at2"/>
<gene>
    <name evidence="3" type="ORF">CLV78_101516</name>
</gene>
<evidence type="ECO:0000256" key="1">
    <source>
        <dbReference type="SAM" id="MobiDB-lite"/>
    </source>
</evidence>
<dbReference type="EMBL" id="PVTD01000001">
    <property type="protein sequence ID" value="PRY26421.1"/>
    <property type="molecule type" value="Genomic_DNA"/>
</dbReference>
<comment type="caution">
    <text evidence="3">The sequence shown here is derived from an EMBL/GenBank/DDBJ whole genome shotgun (WGS) entry which is preliminary data.</text>
</comment>
<sequence>MFHSKDLKMKVPTSETGTLGLPEGAEPAPGRRPRIAIMGEFSAGKSTLTNMLIGSDALPVKVTATQLPPVWLSHGTGTAHGVDLSGTQFDVDLEDLDQVALMRTQYLRVERPAGVLELCDIIDFPGISDPNMPAEVWQRVISQADAVIWCSHAVQAWRQSEAAVWDEIPPELYERSFLLLTRMDKLTQPRDRQRVLARVMRETEGLFASVFPISLTQALAAGDDRSAWDASGAETFMNALLDMVMSLSRQLGHEPPGGLSVPRTADDTGADAAPRTDRSQSADMEKESATGIAARMPVEAAFVRSPADDAQTGAGRDAKSPVPETQDATAQADATPVRPRIVPRRVSLKGDTRRHARPTGDQADLADIFRTT</sequence>
<evidence type="ECO:0000259" key="2">
    <source>
        <dbReference type="Pfam" id="PF00350"/>
    </source>
</evidence>
<reference evidence="3 4" key="1">
    <citation type="submission" date="2018-03" db="EMBL/GenBank/DDBJ databases">
        <title>Genomic Encyclopedia of Archaeal and Bacterial Type Strains, Phase II (KMG-II): from individual species to whole genera.</title>
        <authorList>
            <person name="Goeker M."/>
        </authorList>
    </citation>
    <scope>NUCLEOTIDE SEQUENCE [LARGE SCALE GENOMIC DNA]</scope>
    <source>
        <strain evidence="3 4">DSM 29328</strain>
    </source>
</reference>
<feature type="region of interest" description="Disordered" evidence="1">
    <location>
        <begin position="1"/>
        <end position="31"/>
    </location>
</feature>
<keyword evidence="3" id="KW-0131">Cell cycle</keyword>
<evidence type="ECO:0000313" key="3">
    <source>
        <dbReference type="EMBL" id="PRY26421.1"/>
    </source>
</evidence>
<name>A0A2T0RZ09_9RHOB</name>
<dbReference type="Gene3D" id="3.40.50.300">
    <property type="entry name" value="P-loop containing nucleotide triphosphate hydrolases"/>
    <property type="match status" value="1"/>
</dbReference>
<feature type="domain" description="Dynamin N-terminal" evidence="2">
    <location>
        <begin position="35"/>
        <end position="163"/>
    </location>
</feature>
<dbReference type="GO" id="GO:0051301">
    <property type="term" value="P:cell division"/>
    <property type="evidence" value="ECO:0007669"/>
    <property type="project" value="UniProtKB-KW"/>
</dbReference>
<keyword evidence="4" id="KW-1185">Reference proteome</keyword>
<dbReference type="SUPFAM" id="SSF52540">
    <property type="entry name" value="P-loop containing nucleoside triphosphate hydrolases"/>
    <property type="match status" value="1"/>
</dbReference>
<protein>
    <submittedName>
        <fullName evidence="3">GTP-binding protein EngB required for normal cell division</fullName>
    </submittedName>
</protein>